<dbReference type="RefSeq" id="WP_069112051.1">
    <property type="nucleotide sequence ID" value="NZ_FNUC01000004.1"/>
</dbReference>
<protein>
    <recommendedName>
        <fullName evidence="5">Lipoprotein</fullName>
    </recommendedName>
</protein>
<name>A0A1H5PX35_9ACTN</name>
<proteinExistence type="predicted"/>
<keyword evidence="4" id="KW-1185">Reference proteome</keyword>
<dbReference type="Proteomes" id="UP000181980">
    <property type="component" value="Unassembled WGS sequence"/>
</dbReference>
<keyword evidence="2" id="KW-0732">Signal</keyword>
<dbReference type="OrthoDB" id="3956200at2"/>
<dbReference type="PROSITE" id="PS51257">
    <property type="entry name" value="PROKAR_LIPOPROTEIN"/>
    <property type="match status" value="1"/>
</dbReference>
<evidence type="ECO:0000313" key="4">
    <source>
        <dbReference type="Proteomes" id="UP000181980"/>
    </source>
</evidence>
<feature type="region of interest" description="Disordered" evidence="1">
    <location>
        <begin position="471"/>
        <end position="497"/>
    </location>
</feature>
<dbReference type="AlphaFoldDB" id="A0A1H5PX35"/>
<dbReference type="EMBL" id="FNUC01000004">
    <property type="protein sequence ID" value="SEF18410.1"/>
    <property type="molecule type" value="Genomic_DNA"/>
</dbReference>
<feature type="signal peptide" evidence="2">
    <location>
        <begin position="1"/>
        <end position="18"/>
    </location>
</feature>
<organism evidence="3 4">
    <name type="scientific">Jiangella alba</name>
    <dbReference type="NCBI Taxonomy" id="561176"/>
    <lineage>
        <taxon>Bacteria</taxon>
        <taxon>Bacillati</taxon>
        <taxon>Actinomycetota</taxon>
        <taxon>Actinomycetes</taxon>
        <taxon>Jiangellales</taxon>
        <taxon>Jiangellaceae</taxon>
        <taxon>Jiangella</taxon>
    </lineage>
</organism>
<evidence type="ECO:0000256" key="2">
    <source>
        <dbReference type="SAM" id="SignalP"/>
    </source>
</evidence>
<sequence>MGRGVVAGLLALALTATACGGSGPREDAVAEVNGQPLTEAELRYGQAPVPDDAVTYQPDVVLLPDGADAVVSVTADGVTWTIDGDAEGADRLEPGAVLFATARGVGRVVDVQPAGDDLAVTLAPVELTEVIRDGTFTGDTPVDLGAAVAYAGEGGLWAEDAPGGAVLEPAPEQTAAQASFVRTQSGAAPPRVEQPRPVIGAPRPVTTRGFRVTPMCCHGGVGAHLTYDDGGIRFAGTVTLVMDKPSARFHLDISGGRIRVAELAVYGAGGVRLDLNAASAVGTERQLDKTFPIPIDFSVPVGHVLGLPFTLTARQEIQITTAFSARNGNISARGEYVIGGELGFGYRNGSWGVHLPSAPAMRSSLLDSIDGVNVGVQGIVLAFKTTFTIGIGAFGFMTGLNTGLVVSAGVTVGSDLADFAPLKPVEGTKLKCRGATLAVDATYSVGYTVPAFVASVLNLFMKPLGVRPIQRSGGIPSPPGRAHLTDVSQTEPTGCKG</sequence>
<evidence type="ECO:0000313" key="3">
    <source>
        <dbReference type="EMBL" id="SEF18410.1"/>
    </source>
</evidence>
<evidence type="ECO:0008006" key="5">
    <source>
        <dbReference type="Google" id="ProtNLM"/>
    </source>
</evidence>
<feature type="chain" id="PRO_5038589178" description="Lipoprotein" evidence="2">
    <location>
        <begin position="19"/>
        <end position="497"/>
    </location>
</feature>
<dbReference type="STRING" id="561176.SAMN04488561_6470"/>
<gene>
    <name evidence="3" type="ORF">SAMN04488561_6470</name>
</gene>
<accession>A0A1H5PX35</accession>
<evidence type="ECO:0000256" key="1">
    <source>
        <dbReference type="SAM" id="MobiDB-lite"/>
    </source>
</evidence>
<feature type="compositionally biased region" description="Polar residues" evidence="1">
    <location>
        <begin position="486"/>
        <end position="497"/>
    </location>
</feature>
<reference evidence="4" key="1">
    <citation type="submission" date="2016-10" db="EMBL/GenBank/DDBJ databases">
        <authorList>
            <person name="Varghese N."/>
            <person name="Submissions S."/>
        </authorList>
    </citation>
    <scope>NUCLEOTIDE SEQUENCE [LARGE SCALE GENOMIC DNA]</scope>
    <source>
        <strain evidence="4">DSM 45237</strain>
    </source>
</reference>